<name>Q0RW75_RHOJR</name>
<protein>
    <submittedName>
        <fullName evidence="2">Uncharacterized protein</fullName>
    </submittedName>
</protein>
<evidence type="ECO:0000256" key="1">
    <source>
        <dbReference type="SAM" id="MobiDB-lite"/>
    </source>
</evidence>
<feature type="region of interest" description="Disordered" evidence="1">
    <location>
        <begin position="95"/>
        <end position="139"/>
    </location>
</feature>
<keyword evidence="2" id="KW-0614">Plasmid</keyword>
<sequence>MCGAVRPDAFIFTGLTAYAGHSGRTGQVLHMVFEAASSCVPESVVSSIVKYSAASAEVLPQQGTQFVGELLAVPRRILAPNVSLLCELRRVAVERSDRPSRRGLPYSSGTDIAMKGPHIAMRETRESSPRSYVPRREGV</sequence>
<gene>
    <name evidence="2" type="ordered locus">RHA1_ro10268</name>
</gene>
<evidence type="ECO:0000313" key="3">
    <source>
        <dbReference type="Proteomes" id="UP000008710"/>
    </source>
</evidence>
<dbReference type="Proteomes" id="UP000008710">
    <property type="component" value="Plasmid pRHL2"/>
</dbReference>
<dbReference type="KEGG" id="rha:RHA1_ro10268"/>
<geneLocation type="plasmid" evidence="2 3">
    <name>pRHL2</name>
</geneLocation>
<feature type="compositionally biased region" description="Basic and acidic residues" evidence="1">
    <location>
        <begin position="120"/>
        <end position="139"/>
    </location>
</feature>
<accession>Q0RW75</accession>
<dbReference type="HOGENOM" id="CLU_1843562_0_0_11"/>
<reference evidence="3" key="1">
    <citation type="journal article" date="2006" name="Proc. Natl. Acad. Sci. U.S.A.">
        <title>The complete genome of Rhodococcus sp. RHA1 provides insights into a catabolic powerhouse.</title>
        <authorList>
            <person name="McLeod M.P."/>
            <person name="Warren R.L."/>
            <person name="Hsiao W.W.L."/>
            <person name="Araki N."/>
            <person name="Myhre M."/>
            <person name="Fernandes C."/>
            <person name="Miyazawa D."/>
            <person name="Wong W."/>
            <person name="Lillquist A.L."/>
            <person name="Wang D."/>
            <person name="Dosanjh M."/>
            <person name="Hara H."/>
            <person name="Petrescu A."/>
            <person name="Morin R.D."/>
            <person name="Yang G."/>
            <person name="Stott J.M."/>
            <person name="Schein J.E."/>
            <person name="Shin H."/>
            <person name="Smailus D."/>
            <person name="Siddiqui A.S."/>
            <person name="Marra M.A."/>
            <person name="Jones S.J.M."/>
            <person name="Holt R."/>
            <person name="Brinkman F.S.L."/>
            <person name="Miyauchi K."/>
            <person name="Fukuda M."/>
            <person name="Davies J.E."/>
            <person name="Mohn W.W."/>
            <person name="Eltis L.D."/>
        </authorList>
    </citation>
    <scope>NUCLEOTIDE SEQUENCE [LARGE SCALE GENOMIC DNA]</scope>
    <source>
        <strain evidence="3">RHA1</strain>
    </source>
</reference>
<evidence type="ECO:0000313" key="2">
    <source>
        <dbReference type="EMBL" id="ABH00461.1"/>
    </source>
</evidence>
<dbReference type="AlphaFoldDB" id="Q0RW75"/>
<organism evidence="2 3">
    <name type="scientific">Rhodococcus jostii (strain RHA1)</name>
    <dbReference type="NCBI Taxonomy" id="101510"/>
    <lineage>
        <taxon>Bacteria</taxon>
        <taxon>Bacillati</taxon>
        <taxon>Actinomycetota</taxon>
        <taxon>Actinomycetes</taxon>
        <taxon>Mycobacteriales</taxon>
        <taxon>Nocardiaceae</taxon>
        <taxon>Rhodococcus</taxon>
    </lineage>
</organism>
<proteinExistence type="predicted"/>
<dbReference type="EMBL" id="CP000433">
    <property type="protein sequence ID" value="ABH00461.1"/>
    <property type="molecule type" value="Genomic_DNA"/>
</dbReference>